<sequence>MTVICVIGAGPRGTSVLERVCANARDRVVVHVVDPYPPGPGRVWRTDQPEHLLMNTVAGQVTLFTDETVPCAGPRLPGPSLAQWAGIDPDSYGSRALYGRYLTWFFHRLRRHRLVEVVVHRDTAVALGPRGVELASGSRVTGVDAVVLALGHEGANQHEDGHLPPGNAADADLTGVRPGEPVLLRGLGLTFFDYLSLFTVGRGGRFENGRYLPSGREPRLYAVSRRGVPHHARGVNQKGTAGRHLPAFLTPERVAALPRKAGFRRDIWPLIDREVRGVYYRGLLSTRLSRWQLEKFSESYADSYGDEGTLSRYRLPSRLRWDWDRIGNPPVPGPGSAHRPWLAEYLARDVARAKRGNVRDPLKAALDVLRDLRNEIRLAVDHGGVSGDSYRDEVAAWYTPLNAFLSIGPPHGRIEEMLALLSAGVLQVLAPGARVRRVAAGYAADASSWTGHDVVATTLIEARMPEVDLRATVNPLLTAMRRAGQCRPYRIGDYETGGLEVTRSPFRVVDAAGRAHPRWFAFGVPTEHVHWATAVGARPWSASVTLLDADAIARAALAGRGDQCSS</sequence>
<dbReference type="Proteomes" id="UP000635387">
    <property type="component" value="Unassembled WGS sequence"/>
</dbReference>
<dbReference type="EMBL" id="BNAY01000017">
    <property type="protein sequence ID" value="GHH38140.1"/>
    <property type="molecule type" value="Genomic_DNA"/>
</dbReference>
<dbReference type="InterPro" id="IPR036188">
    <property type="entry name" value="FAD/NAD-bd_sf"/>
</dbReference>
<dbReference type="SUPFAM" id="SSF51905">
    <property type="entry name" value="FAD/NAD(P)-binding domain"/>
    <property type="match status" value="1"/>
</dbReference>
<dbReference type="Pfam" id="PF13454">
    <property type="entry name" value="NAD_binding_9"/>
    <property type="match status" value="1"/>
</dbReference>
<proteinExistence type="predicted"/>
<dbReference type="InterPro" id="IPR052189">
    <property type="entry name" value="L-asp_N-monooxygenase_NS-form"/>
</dbReference>
<keyword evidence="3" id="KW-1185">Reference proteome</keyword>
<accession>A0ABQ3MB08</accession>
<reference evidence="3" key="1">
    <citation type="journal article" date="2019" name="Int. J. Syst. Evol. Microbiol.">
        <title>The Global Catalogue of Microorganisms (GCM) 10K type strain sequencing project: providing services to taxonomists for standard genome sequencing and annotation.</title>
        <authorList>
            <consortium name="The Broad Institute Genomics Platform"/>
            <consortium name="The Broad Institute Genome Sequencing Center for Infectious Disease"/>
            <person name="Wu L."/>
            <person name="Ma J."/>
        </authorList>
    </citation>
    <scope>NUCLEOTIDE SEQUENCE [LARGE SCALE GENOMIC DNA]</scope>
    <source>
        <strain evidence="3">CGMCC 4.7683</strain>
    </source>
</reference>
<gene>
    <name evidence="2" type="ORF">GCM10017790_83470</name>
</gene>
<dbReference type="RefSeq" id="WP_191259959.1">
    <property type="nucleotide sequence ID" value="NZ_BNAY01000017.1"/>
</dbReference>
<dbReference type="PANTHER" id="PTHR40254:SF1">
    <property type="entry name" value="BLR0577 PROTEIN"/>
    <property type="match status" value="1"/>
</dbReference>
<protein>
    <recommendedName>
        <fullName evidence="1">FAD-dependent urate hydroxylase HpyO/Asp monooxygenase CreE-like FAD/NAD(P)-binding domain-containing protein</fullName>
    </recommendedName>
</protein>
<comment type="caution">
    <text evidence="2">The sequence shown here is derived from an EMBL/GenBank/DDBJ whole genome shotgun (WGS) entry which is preliminary data.</text>
</comment>
<feature type="domain" description="FAD-dependent urate hydroxylase HpyO/Asp monooxygenase CreE-like FAD/NAD(P)-binding" evidence="1">
    <location>
        <begin position="6"/>
        <end position="152"/>
    </location>
</feature>
<evidence type="ECO:0000313" key="3">
    <source>
        <dbReference type="Proteomes" id="UP000635387"/>
    </source>
</evidence>
<dbReference type="InterPro" id="IPR038732">
    <property type="entry name" value="HpyO/CreE_NAD-binding"/>
</dbReference>
<dbReference type="PANTHER" id="PTHR40254">
    <property type="entry name" value="BLR0577 PROTEIN"/>
    <property type="match status" value="1"/>
</dbReference>
<organism evidence="2 3">
    <name type="scientific">Amycolatopsis oliviviridis</name>
    <dbReference type="NCBI Taxonomy" id="1471590"/>
    <lineage>
        <taxon>Bacteria</taxon>
        <taxon>Bacillati</taxon>
        <taxon>Actinomycetota</taxon>
        <taxon>Actinomycetes</taxon>
        <taxon>Pseudonocardiales</taxon>
        <taxon>Pseudonocardiaceae</taxon>
        <taxon>Amycolatopsis</taxon>
    </lineage>
</organism>
<name>A0ABQ3MB08_9PSEU</name>
<evidence type="ECO:0000259" key="1">
    <source>
        <dbReference type="Pfam" id="PF13454"/>
    </source>
</evidence>
<evidence type="ECO:0000313" key="2">
    <source>
        <dbReference type="EMBL" id="GHH38140.1"/>
    </source>
</evidence>